<organism evidence="2 3">
    <name type="scientific">Prorocentrum cordatum</name>
    <dbReference type="NCBI Taxonomy" id="2364126"/>
    <lineage>
        <taxon>Eukaryota</taxon>
        <taxon>Sar</taxon>
        <taxon>Alveolata</taxon>
        <taxon>Dinophyceae</taxon>
        <taxon>Prorocentrales</taxon>
        <taxon>Prorocentraceae</taxon>
        <taxon>Prorocentrum</taxon>
    </lineage>
</organism>
<proteinExistence type="predicted"/>
<evidence type="ECO:0000313" key="2">
    <source>
        <dbReference type="EMBL" id="CAK0897535.1"/>
    </source>
</evidence>
<gene>
    <name evidence="2" type="ORF">PCOR1329_LOCUS75686</name>
</gene>
<comment type="caution">
    <text evidence="2">The sequence shown here is derived from an EMBL/GenBank/DDBJ whole genome shotgun (WGS) entry which is preliminary data.</text>
</comment>
<protein>
    <submittedName>
        <fullName evidence="2">Uncharacterized protein</fullName>
    </submittedName>
</protein>
<evidence type="ECO:0000256" key="1">
    <source>
        <dbReference type="SAM" id="MobiDB-lite"/>
    </source>
</evidence>
<feature type="region of interest" description="Disordered" evidence="1">
    <location>
        <begin position="409"/>
        <end position="428"/>
    </location>
</feature>
<evidence type="ECO:0000313" key="3">
    <source>
        <dbReference type="Proteomes" id="UP001189429"/>
    </source>
</evidence>
<sequence>MGEGGDWGDSDWNNKLVPVNWAERNLQDFKCAFLDLPDKEDPEAEQRRAELAVQVHEHGNLRAVPSPAGSFKDLCIPEYALKGLKEHSGRLEEAKLDVVTVDGIVVCGMGQGLELIPMVFEAAGRPSEEAAAFVRSYGADLEEDERSELLGDLWREISMTALQTGSAEVVLSALGQQPAATAAVPRRACQRPWAPRAHQGLGRTGSSPLGRRCSSGLRDVVCLALLGGAVAPHDTQRACLLAACCGGIGGIGMGRLRPAAGASGRAVCALFVGHRDALPRSFHGDSARSARVLECFLPFAAGRQVHMLSAEPPRDAPAMTEPSAGADCSFMTAEQLAQMCRRLATSRQWMELLLKQLSLEQEKLLKYRGALKSRIAHVRAAVGPDVGGDPLGPALAGDEAAGGVVPGACGADGPAGGEEEAAEGQSPVPALSMPEEVMAQVEDEGTGIRVTWFYDELLLEQLADPASPLVDLHFEVRQQSEGANGRLRTRTHACPCRASGVGHEVGEQSAV</sequence>
<dbReference type="Proteomes" id="UP001189429">
    <property type="component" value="Unassembled WGS sequence"/>
</dbReference>
<feature type="non-terminal residue" evidence="2">
    <location>
        <position position="511"/>
    </location>
</feature>
<accession>A0ABN9XET2</accession>
<dbReference type="EMBL" id="CAUYUJ010020346">
    <property type="protein sequence ID" value="CAK0897535.1"/>
    <property type="molecule type" value="Genomic_DNA"/>
</dbReference>
<name>A0ABN9XET2_9DINO</name>
<reference evidence="2" key="1">
    <citation type="submission" date="2023-10" db="EMBL/GenBank/DDBJ databases">
        <authorList>
            <person name="Chen Y."/>
            <person name="Shah S."/>
            <person name="Dougan E. K."/>
            <person name="Thang M."/>
            <person name="Chan C."/>
        </authorList>
    </citation>
    <scope>NUCLEOTIDE SEQUENCE [LARGE SCALE GENOMIC DNA]</scope>
</reference>
<keyword evidence="3" id="KW-1185">Reference proteome</keyword>